<gene>
    <name evidence="6" type="ORF">K0B96_16190</name>
</gene>
<dbReference type="GO" id="GO:0003677">
    <property type="term" value="F:DNA binding"/>
    <property type="evidence" value="ECO:0007669"/>
    <property type="project" value="UniProtKB-KW"/>
</dbReference>
<dbReference type="RefSeq" id="WP_220161927.1">
    <property type="nucleotide sequence ID" value="NZ_CP080507.1"/>
</dbReference>
<evidence type="ECO:0000256" key="4">
    <source>
        <dbReference type="ARBA" id="ARBA00023163"/>
    </source>
</evidence>
<dbReference type="AlphaFoldDB" id="A0A8F9TV28"/>
<accession>A0A8F9TV28</accession>
<dbReference type="InterPro" id="IPR036388">
    <property type="entry name" value="WH-like_DNA-bd_sf"/>
</dbReference>
<evidence type="ECO:0000313" key="6">
    <source>
        <dbReference type="EMBL" id="QYM78823.1"/>
    </source>
</evidence>
<feature type="domain" description="HTH lysR-type" evidence="5">
    <location>
        <begin position="1"/>
        <end position="60"/>
    </location>
</feature>
<dbReference type="KEGG" id="ole:K0B96_16190"/>
<dbReference type="CDD" id="cd05466">
    <property type="entry name" value="PBP2_LTTR_substrate"/>
    <property type="match status" value="1"/>
</dbReference>
<dbReference type="PANTHER" id="PTHR30346:SF28">
    <property type="entry name" value="HTH-TYPE TRANSCRIPTIONAL REGULATOR CYNR"/>
    <property type="match status" value="1"/>
</dbReference>
<dbReference type="Gene3D" id="3.40.190.290">
    <property type="match status" value="1"/>
</dbReference>
<organism evidence="6 7">
    <name type="scientific">Horticoccus luteus</name>
    <dbReference type="NCBI Taxonomy" id="2862869"/>
    <lineage>
        <taxon>Bacteria</taxon>
        <taxon>Pseudomonadati</taxon>
        <taxon>Verrucomicrobiota</taxon>
        <taxon>Opitutia</taxon>
        <taxon>Opitutales</taxon>
        <taxon>Opitutaceae</taxon>
        <taxon>Horticoccus</taxon>
    </lineage>
</organism>
<dbReference type="Pfam" id="PF03466">
    <property type="entry name" value="LysR_substrate"/>
    <property type="match status" value="1"/>
</dbReference>
<dbReference type="InterPro" id="IPR000847">
    <property type="entry name" value="LysR_HTH_N"/>
</dbReference>
<reference evidence="6" key="1">
    <citation type="submission" date="2021-08" db="EMBL/GenBank/DDBJ databases">
        <title>Genome of a novel bacterium of the phylum Verrucomicrobia, Oleiharenicola sp. KSB-15.</title>
        <authorList>
            <person name="Chung J.-H."/>
            <person name="Ahn J.-H."/>
            <person name="Yoon Y."/>
            <person name="Kim D.-Y."/>
            <person name="An S.-H."/>
            <person name="Park I."/>
            <person name="Yeon J."/>
        </authorList>
    </citation>
    <scope>NUCLEOTIDE SEQUENCE</scope>
    <source>
        <strain evidence="6">KSB-15</strain>
    </source>
</reference>
<evidence type="ECO:0000313" key="7">
    <source>
        <dbReference type="Proteomes" id="UP000825051"/>
    </source>
</evidence>
<comment type="similarity">
    <text evidence="1">Belongs to the LysR transcriptional regulatory family.</text>
</comment>
<keyword evidence="2" id="KW-0805">Transcription regulation</keyword>
<sequence>MNLHHLELFYYVARHGGISRAVRHIPYGIQQPAVSTQILALEQDLGTKLFDRQPFRLTAAGQELYQFAEPFFSKADEISARLRSQQAPRLRIAAAELVLRDHLPPVIAALKEKHPALRFALRTGFQAEMEAWLHDGEIDLAITPLDTRPQPGLKCLPIVQLPLVLIVPRSSPLKSAAQLWAQERIADPLISLPAAESITRAFQKGLKEMKVAWPTSLEAPSPLIPQYVANGYGLGVTVNLPGLVQHPQVRVLPLPGFAPVEIAALWRPPTTPLVDDLRAIIAARAEHLWPAA</sequence>
<evidence type="ECO:0000259" key="5">
    <source>
        <dbReference type="PROSITE" id="PS50931"/>
    </source>
</evidence>
<dbReference type="Proteomes" id="UP000825051">
    <property type="component" value="Chromosome"/>
</dbReference>
<name>A0A8F9TV28_9BACT</name>
<dbReference type="Gene3D" id="1.10.10.10">
    <property type="entry name" value="Winged helix-like DNA-binding domain superfamily/Winged helix DNA-binding domain"/>
    <property type="match status" value="1"/>
</dbReference>
<keyword evidence="3" id="KW-0238">DNA-binding</keyword>
<dbReference type="InterPro" id="IPR005119">
    <property type="entry name" value="LysR_subst-bd"/>
</dbReference>
<protein>
    <submittedName>
        <fullName evidence="6">LysR family transcriptional regulator</fullName>
    </submittedName>
</protein>
<dbReference type="PANTHER" id="PTHR30346">
    <property type="entry name" value="TRANSCRIPTIONAL DUAL REGULATOR HCAR-RELATED"/>
    <property type="match status" value="1"/>
</dbReference>
<keyword evidence="4" id="KW-0804">Transcription</keyword>
<dbReference type="SUPFAM" id="SSF53850">
    <property type="entry name" value="Periplasmic binding protein-like II"/>
    <property type="match status" value="1"/>
</dbReference>
<dbReference type="EMBL" id="CP080507">
    <property type="protein sequence ID" value="QYM78823.1"/>
    <property type="molecule type" value="Genomic_DNA"/>
</dbReference>
<dbReference type="SUPFAM" id="SSF46785">
    <property type="entry name" value="Winged helix' DNA-binding domain"/>
    <property type="match status" value="1"/>
</dbReference>
<dbReference type="Pfam" id="PF00126">
    <property type="entry name" value="HTH_1"/>
    <property type="match status" value="1"/>
</dbReference>
<dbReference type="PROSITE" id="PS50931">
    <property type="entry name" value="HTH_LYSR"/>
    <property type="match status" value="1"/>
</dbReference>
<keyword evidence="7" id="KW-1185">Reference proteome</keyword>
<proteinExistence type="inferred from homology"/>
<dbReference type="GO" id="GO:0003700">
    <property type="term" value="F:DNA-binding transcription factor activity"/>
    <property type="evidence" value="ECO:0007669"/>
    <property type="project" value="InterPro"/>
</dbReference>
<evidence type="ECO:0000256" key="1">
    <source>
        <dbReference type="ARBA" id="ARBA00009437"/>
    </source>
</evidence>
<evidence type="ECO:0000256" key="3">
    <source>
        <dbReference type="ARBA" id="ARBA00023125"/>
    </source>
</evidence>
<dbReference type="InterPro" id="IPR036390">
    <property type="entry name" value="WH_DNA-bd_sf"/>
</dbReference>
<evidence type="ECO:0000256" key="2">
    <source>
        <dbReference type="ARBA" id="ARBA00023015"/>
    </source>
</evidence>
<dbReference type="GO" id="GO:0032993">
    <property type="term" value="C:protein-DNA complex"/>
    <property type="evidence" value="ECO:0007669"/>
    <property type="project" value="TreeGrafter"/>
</dbReference>